<evidence type="ECO:0000259" key="10">
    <source>
        <dbReference type="PROSITE" id="PS50950"/>
    </source>
</evidence>
<feature type="domain" description="C2H2-type" evidence="9">
    <location>
        <begin position="554"/>
        <end position="581"/>
    </location>
</feature>
<dbReference type="InterPro" id="IPR012934">
    <property type="entry name" value="Znf_AD"/>
</dbReference>
<organism evidence="11 12">
    <name type="scientific">Diabrotica virgifera virgifera</name>
    <name type="common">western corn rootworm</name>
    <dbReference type="NCBI Taxonomy" id="50390"/>
    <lineage>
        <taxon>Eukaryota</taxon>
        <taxon>Metazoa</taxon>
        <taxon>Ecdysozoa</taxon>
        <taxon>Arthropoda</taxon>
        <taxon>Hexapoda</taxon>
        <taxon>Insecta</taxon>
        <taxon>Pterygota</taxon>
        <taxon>Neoptera</taxon>
        <taxon>Endopterygota</taxon>
        <taxon>Coleoptera</taxon>
        <taxon>Polyphaga</taxon>
        <taxon>Cucujiformia</taxon>
        <taxon>Chrysomeloidea</taxon>
        <taxon>Chrysomelidae</taxon>
        <taxon>Galerucinae</taxon>
        <taxon>Diabroticina</taxon>
        <taxon>Diabroticites</taxon>
        <taxon>Diabrotica</taxon>
    </lineage>
</organism>
<evidence type="ECO:0000259" key="9">
    <source>
        <dbReference type="PROSITE" id="PS50157"/>
    </source>
</evidence>
<evidence type="ECO:0000256" key="3">
    <source>
        <dbReference type="ARBA" id="ARBA00022771"/>
    </source>
</evidence>
<protein>
    <submittedName>
        <fullName evidence="11">Uncharacterized protein</fullName>
    </submittedName>
</protein>
<evidence type="ECO:0000256" key="7">
    <source>
        <dbReference type="PROSITE-ProRule" id="PRU00309"/>
    </source>
</evidence>
<feature type="region of interest" description="Disordered" evidence="8">
    <location>
        <begin position="834"/>
        <end position="853"/>
    </location>
</feature>
<dbReference type="InterPro" id="IPR013087">
    <property type="entry name" value="Znf_C2H2_type"/>
</dbReference>
<evidence type="ECO:0000256" key="6">
    <source>
        <dbReference type="PROSITE-ProRule" id="PRU00042"/>
    </source>
</evidence>
<keyword evidence="3 6" id="KW-0863">Zinc-finger</keyword>
<feature type="compositionally biased region" description="Acidic residues" evidence="8">
    <location>
        <begin position="90"/>
        <end position="100"/>
    </location>
</feature>
<dbReference type="SMART" id="SM00692">
    <property type="entry name" value="DM3"/>
    <property type="match status" value="1"/>
</dbReference>
<evidence type="ECO:0000256" key="8">
    <source>
        <dbReference type="SAM" id="MobiDB-lite"/>
    </source>
</evidence>
<evidence type="ECO:0000313" key="12">
    <source>
        <dbReference type="Proteomes" id="UP001652700"/>
    </source>
</evidence>
<feature type="domain" description="THAP-type" evidence="10">
    <location>
        <begin position="1"/>
        <end position="79"/>
    </location>
</feature>
<dbReference type="InterPro" id="IPR006612">
    <property type="entry name" value="THAP_Znf"/>
</dbReference>
<proteinExistence type="predicted"/>
<dbReference type="SUPFAM" id="SSF57716">
    <property type="entry name" value="Glucocorticoid receptor-like (DNA-binding domain)"/>
    <property type="match status" value="1"/>
</dbReference>
<keyword evidence="4" id="KW-0862">Zinc</keyword>
<dbReference type="Pfam" id="PF00096">
    <property type="entry name" value="zf-C2H2"/>
    <property type="match status" value="1"/>
</dbReference>
<evidence type="ECO:0000313" key="11">
    <source>
        <dbReference type="EnsemblMetazoa" id="XP_050502480.1"/>
    </source>
</evidence>
<evidence type="ECO:0000256" key="5">
    <source>
        <dbReference type="ARBA" id="ARBA00023125"/>
    </source>
</evidence>
<dbReference type="Gene3D" id="3.30.160.60">
    <property type="entry name" value="Classic Zinc Finger"/>
    <property type="match status" value="3"/>
</dbReference>
<dbReference type="SMART" id="SM00868">
    <property type="entry name" value="zf-AD"/>
    <property type="match status" value="1"/>
</dbReference>
<dbReference type="SMART" id="SM00355">
    <property type="entry name" value="ZnF_C2H2"/>
    <property type="match status" value="9"/>
</dbReference>
<feature type="compositionally biased region" description="Basic and acidic residues" evidence="8">
    <location>
        <begin position="114"/>
        <end position="132"/>
    </location>
</feature>
<dbReference type="SUPFAM" id="SSF57667">
    <property type="entry name" value="beta-beta-alpha zinc fingers"/>
    <property type="match status" value="3"/>
</dbReference>
<dbReference type="PROSITE" id="PS00028">
    <property type="entry name" value="ZINC_FINGER_C2H2_1"/>
    <property type="match status" value="5"/>
</dbReference>
<dbReference type="Pfam" id="PF02178">
    <property type="entry name" value="AT_hook"/>
    <property type="match status" value="2"/>
</dbReference>
<dbReference type="InterPro" id="IPR017956">
    <property type="entry name" value="AT_hook_DNA-bd_motif"/>
</dbReference>
<dbReference type="PANTHER" id="PTHR24409">
    <property type="entry name" value="ZINC FINGER PROTEIN 142"/>
    <property type="match status" value="1"/>
</dbReference>
<name>A0ABM5JX17_DIAVI</name>
<feature type="compositionally biased region" description="Basic and acidic residues" evidence="8">
    <location>
        <begin position="834"/>
        <end position="850"/>
    </location>
</feature>
<feature type="compositionally biased region" description="Basic and acidic residues" evidence="8">
    <location>
        <begin position="794"/>
        <end position="812"/>
    </location>
</feature>
<sequence length="873" mass="101083">MHCVVPNCSNRTEKGVRLFMFPQGDNNEERRQQWIRNVDRTDLPQKPFLCEVHFENDQFENNRQDQRRLLKPDAVPTIFPHKSKMLAESDQNESNDDSESQGEIRRSSRKRKPIKFEDYDSGGDDKESAKENQDKIYMPELIRCRTCLGTEVKESAHIMKKMIYGKTIKQIILICTPELESSILDMECICQKCYRFLSKLMYFIESCRDSEEKLRSGEISLDKVSIDDPKLVRSIDSGEPTVKRKRGRPRKDEQRVVVASEKKVVVASETPTIKRKRGRPRKIKTEENEEDETSKVLGSDVPEDVKDVKKEVDLDATNISEEVVEEAVGIEETIEFIDQQTNKSEIIQIIFESDNEKSNEQQIEIGDNVILVETSNEDDKNVPKDLETIASDHSYLPKPIQKLLSCSYCQSDYRTLRGIKTHLIQVHGIQVNQDTECSLCKMKFIRYKDMMRHKVSHGHICIQCDKNFTTRAELEVHQSIHPEIFSCTQCGMKFKTEEVLKKHTPLHLMMSQICMQIQNTSVECPSCDLQFSTEQSLRMHTRLKHPTDSPAASFTCSECGQKYRRKEYLDAHIKTHRSRFSLFHNPNRKTYSKAFNTAEKTYKCQFCETKTNSIGTLIEHLSDHADLRKFQCKHCGLKSSSLRDLSMEFIHERKYGVYLITCSECCKKYKNEEELKKDDENSDTKQFSCNICNDSFTQLIQIECHVLSKHIQNLEEKANSVQTADNEHQMDIVNDTAIDLIKMEEQNSLKSEVKKKTGVNITKEAIENDWDSDPESPQPIEIAETIKEIPPNKEVEHKEERLKIEKDIKNDWDSDPESPPPIEIESAETIKEIPPNKEVEPKEEELKNEIDGFEESCVSIDLTEEESQECQKG</sequence>
<keyword evidence="5 7" id="KW-0238">DNA-binding</keyword>
<dbReference type="GeneID" id="126881874"/>
<dbReference type="SMART" id="SM00384">
    <property type="entry name" value="AT_hook"/>
    <property type="match status" value="2"/>
</dbReference>
<dbReference type="SMART" id="SM00980">
    <property type="entry name" value="THAP"/>
    <property type="match status" value="1"/>
</dbReference>
<keyword evidence="2" id="KW-0677">Repeat</keyword>
<dbReference type="EnsemblMetazoa" id="XM_050646523.1">
    <property type="protein sequence ID" value="XP_050502480.1"/>
    <property type="gene ID" value="LOC126881874"/>
</dbReference>
<keyword evidence="1" id="KW-0479">Metal-binding</keyword>
<dbReference type="Pfam" id="PF05485">
    <property type="entry name" value="THAP"/>
    <property type="match status" value="1"/>
</dbReference>
<evidence type="ECO:0000256" key="1">
    <source>
        <dbReference type="ARBA" id="ARBA00022723"/>
    </source>
</evidence>
<feature type="domain" description="C2H2-type" evidence="9">
    <location>
        <begin position="459"/>
        <end position="481"/>
    </location>
</feature>
<dbReference type="PROSITE" id="PS50157">
    <property type="entry name" value="ZINC_FINGER_C2H2_2"/>
    <property type="match status" value="4"/>
</dbReference>
<feature type="region of interest" description="Disordered" evidence="8">
    <location>
        <begin position="275"/>
        <end position="296"/>
    </location>
</feature>
<keyword evidence="12" id="KW-1185">Reference proteome</keyword>
<reference evidence="11" key="1">
    <citation type="submission" date="2025-05" db="UniProtKB">
        <authorList>
            <consortium name="EnsemblMetazoa"/>
        </authorList>
    </citation>
    <scope>IDENTIFICATION</scope>
</reference>
<dbReference type="PROSITE" id="PS50950">
    <property type="entry name" value="ZF_THAP"/>
    <property type="match status" value="1"/>
</dbReference>
<feature type="region of interest" description="Disordered" evidence="8">
    <location>
        <begin position="80"/>
        <end position="132"/>
    </location>
</feature>
<dbReference type="RefSeq" id="XP_050502480.1">
    <property type="nucleotide sequence ID" value="XM_050646523.1"/>
</dbReference>
<evidence type="ECO:0000256" key="2">
    <source>
        <dbReference type="ARBA" id="ARBA00022737"/>
    </source>
</evidence>
<dbReference type="PANTHER" id="PTHR24409:SF295">
    <property type="entry name" value="AZ2-RELATED"/>
    <property type="match status" value="1"/>
</dbReference>
<feature type="region of interest" description="Disordered" evidence="8">
    <location>
        <begin position="794"/>
        <end position="826"/>
    </location>
</feature>
<evidence type="ECO:0000256" key="4">
    <source>
        <dbReference type="ARBA" id="ARBA00022833"/>
    </source>
</evidence>
<dbReference type="Proteomes" id="UP001652700">
    <property type="component" value="Unplaced"/>
</dbReference>
<feature type="domain" description="C2H2-type" evidence="9">
    <location>
        <begin position="522"/>
        <end position="550"/>
    </location>
</feature>
<accession>A0ABM5JX17</accession>
<dbReference type="InterPro" id="IPR036236">
    <property type="entry name" value="Znf_C2H2_sf"/>
</dbReference>
<feature type="domain" description="C2H2-type" evidence="9">
    <location>
        <begin position="485"/>
        <end position="507"/>
    </location>
</feature>